<reference evidence="2" key="1">
    <citation type="journal article" date="2019" name="Int. J. Syst. Evol. Microbiol.">
        <title>The Global Catalogue of Microorganisms (GCM) 10K type strain sequencing project: providing services to taxonomists for standard genome sequencing and annotation.</title>
        <authorList>
            <consortium name="The Broad Institute Genomics Platform"/>
            <consortium name="The Broad Institute Genome Sequencing Center for Infectious Disease"/>
            <person name="Wu L."/>
            <person name="Ma J."/>
        </authorList>
    </citation>
    <scope>NUCLEOTIDE SEQUENCE [LARGE SCALE GENOMIC DNA]</scope>
    <source>
        <strain evidence="2">TISTR 1827</strain>
    </source>
</reference>
<keyword evidence="2" id="KW-1185">Reference proteome</keyword>
<evidence type="ECO:0000313" key="2">
    <source>
        <dbReference type="Proteomes" id="UP001597493"/>
    </source>
</evidence>
<dbReference type="RefSeq" id="WP_379268404.1">
    <property type="nucleotide sequence ID" value="NZ_JBHUGT010000025.1"/>
</dbReference>
<protein>
    <recommendedName>
        <fullName evidence="3">DAPG hydrolase PhiG domain-containing protein</fullName>
    </recommendedName>
</protein>
<name>A0ABW5QQJ0_9BACL</name>
<evidence type="ECO:0008006" key="3">
    <source>
        <dbReference type="Google" id="ProtNLM"/>
    </source>
</evidence>
<gene>
    <name evidence="1" type="ORF">ACFSW5_00070</name>
</gene>
<dbReference type="Proteomes" id="UP001597493">
    <property type="component" value="Unassembled WGS sequence"/>
</dbReference>
<sequence length="223" mass="25871">MNRRDEVAVADWMTYAPYLLFDLREPFYPDAVGVTVLDKPGPSPSFYRTFEFDEPGLSRIIEYAIWWDYEIGHLYELEHVWVYVGRDGRVIGCEASFHGKVLLGLLKDRSNLADGTHVRLYSQPGKHAFSPLPDLFELLPGLYRAAGEDAGIDGLIVNDLFRGKFETNDRINGRVRQYLRQFAFTPSLEFKEYRIREEFLMPWNELYEQIPGRIGARLKELGI</sequence>
<accession>A0ABW5QQJ0</accession>
<proteinExistence type="predicted"/>
<organism evidence="1 2">
    <name type="scientific">Paenibacillus thailandensis</name>
    <dbReference type="NCBI Taxonomy" id="393250"/>
    <lineage>
        <taxon>Bacteria</taxon>
        <taxon>Bacillati</taxon>
        <taxon>Bacillota</taxon>
        <taxon>Bacilli</taxon>
        <taxon>Bacillales</taxon>
        <taxon>Paenibacillaceae</taxon>
        <taxon>Paenibacillus</taxon>
    </lineage>
</organism>
<evidence type="ECO:0000313" key="1">
    <source>
        <dbReference type="EMBL" id="MFD2658656.1"/>
    </source>
</evidence>
<comment type="caution">
    <text evidence="1">The sequence shown here is derived from an EMBL/GenBank/DDBJ whole genome shotgun (WGS) entry which is preliminary data.</text>
</comment>
<dbReference type="EMBL" id="JBHUMY010000001">
    <property type="protein sequence ID" value="MFD2658656.1"/>
    <property type="molecule type" value="Genomic_DNA"/>
</dbReference>